<dbReference type="STRING" id="1610493.RPIT_03260"/>
<dbReference type="Proteomes" id="UP000188324">
    <property type="component" value="Chromosome"/>
</dbReference>
<protein>
    <submittedName>
        <fullName evidence="1">Sugar ABC transporter substrate-binding protein</fullName>
    </submittedName>
</protein>
<keyword evidence="2" id="KW-1185">Reference proteome</keyword>
<dbReference type="PROSITE" id="PS51318">
    <property type="entry name" value="TAT"/>
    <property type="match status" value="1"/>
</dbReference>
<dbReference type="Pfam" id="PF01547">
    <property type="entry name" value="SBP_bac_1"/>
    <property type="match status" value="1"/>
</dbReference>
<dbReference type="PROSITE" id="PS51257">
    <property type="entry name" value="PROKAR_LIPOPROTEIN"/>
    <property type="match status" value="1"/>
</dbReference>
<proteinExistence type="predicted"/>
<dbReference type="InterPro" id="IPR050490">
    <property type="entry name" value="Bact_solute-bd_prot1"/>
</dbReference>
<dbReference type="InterPro" id="IPR006059">
    <property type="entry name" value="SBP"/>
</dbReference>
<dbReference type="EMBL" id="CP019605">
    <property type="protein sequence ID" value="AQP43953.1"/>
    <property type="molecule type" value="Genomic_DNA"/>
</dbReference>
<gene>
    <name evidence="1" type="ORF">RPIT_03260</name>
</gene>
<accession>A0A1Q2CCV2</accession>
<evidence type="ECO:0000313" key="2">
    <source>
        <dbReference type="Proteomes" id="UP000188324"/>
    </source>
</evidence>
<dbReference type="KEGG" id="tfl:RPIT_03260"/>
<dbReference type="InterPro" id="IPR006311">
    <property type="entry name" value="TAT_signal"/>
</dbReference>
<organism evidence="1 2">
    <name type="scientific">Tessaracoccus flavus</name>
    <dbReference type="NCBI Taxonomy" id="1610493"/>
    <lineage>
        <taxon>Bacteria</taxon>
        <taxon>Bacillati</taxon>
        <taxon>Actinomycetota</taxon>
        <taxon>Actinomycetes</taxon>
        <taxon>Propionibacteriales</taxon>
        <taxon>Propionibacteriaceae</taxon>
        <taxon>Tessaracoccus</taxon>
    </lineage>
</organism>
<dbReference type="PANTHER" id="PTHR43649">
    <property type="entry name" value="ARABINOSE-BINDING PROTEIN-RELATED"/>
    <property type="match status" value="1"/>
</dbReference>
<dbReference type="AlphaFoldDB" id="A0A1Q2CCV2"/>
<dbReference type="RefSeq" id="WP_093664650.1">
    <property type="nucleotide sequence ID" value="NZ_CP019605.1"/>
</dbReference>
<dbReference type="PANTHER" id="PTHR43649:SF14">
    <property type="entry name" value="BLR3389 PROTEIN"/>
    <property type="match status" value="1"/>
</dbReference>
<evidence type="ECO:0000313" key="1">
    <source>
        <dbReference type="EMBL" id="AQP43953.1"/>
    </source>
</evidence>
<dbReference type="OrthoDB" id="7937990at2"/>
<name>A0A1Q2CCV2_9ACTN</name>
<dbReference type="Gene3D" id="3.40.190.10">
    <property type="entry name" value="Periplasmic binding protein-like II"/>
    <property type="match status" value="2"/>
</dbReference>
<dbReference type="SUPFAM" id="SSF53850">
    <property type="entry name" value="Periplasmic binding protein-like II"/>
    <property type="match status" value="1"/>
</dbReference>
<sequence>MTLRPIHRRHFLLGASGLASAAVLAACAPGETAPTTTAAPGDTTAAAPEATDPAELGDVELVVWDQEVRGSQNDALVALIAAFEEKYPNITINRTSQSFDDLKAQVSLALSGNDVPDVVQVNNARGDMGQFVKAGQLLDLSPYAAQYGWEDRFPASVLGKVRYSSDATTFGEGNLYGLPQTGEIVGIFYSQKKLDALGASAPETWEDYFAILDAAKAAGEQPMVLGNIEKWPALHVFGPLQAHYVEPEDVVKLGMGNEGASWTSEGNTAAMEQFAKWGLEGYFGTSPNGLDYDPAWTEFTQGTGVFLPGGSWLGTDMEAVMGEDLKFMAPPPATNGELATTGGTGIPFSIPAKAKNAAAAAAYIDFITSDEAMEIIAENGGMPVLRTAELAPEAGVQKDIYEAFDTVSQEGTLLPYLDYATPSFSDTAGTGLQEVLGGQKTPEEVLADFEADYQAFIGG</sequence>
<reference evidence="1 2" key="1">
    <citation type="journal article" date="2016" name="Int. J. Syst. Evol. Microbiol.">
        <title>Tessaracoccus flavus sp. nov., isolated from the drainage system of a lindane-producing factory.</title>
        <authorList>
            <person name="Kumari R."/>
            <person name="Singh P."/>
            <person name="Schumann P."/>
            <person name="Lal R."/>
        </authorList>
    </citation>
    <scope>NUCLEOTIDE SEQUENCE [LARGE SCALE GENOMIC DNA]</scope>
    <source>
        <strain evidence="1 2">RP1T</strain>
    </source>
</reference>